<protein>
    <submittedName>
        <fullName evidence="2">CHAT domain-containing protein</fullName>
    </submittedName>
</protein>
<evidence type="ECO:0000259" key="1">
    <source>
        <dbReference type="Pfam" id="PF12770"/>
    </source>
</evidence>
<dbReference type="Pfam" id="PF12770">
    <property type="entry name" value="CHAT"/>
    <property type="match status" value="1"/>
</dbReference>
<name>A0A229TFB2_9PSEU</name>
<dbReference type="InterPro" id="IPR011990">
    <property type="entry name" value="TPR-like_helical_dom_sf"/>
</dbReference>
<evidence type="ECO:0000313" key="3">
    <source>
        <dbReference type="Proteomes" id="UP000215199"/>
    </source>
</evidence>
<sequence>MAAAEVHLGSSAEGFRLLDDAERIVAPEDRSALLSQRGLLCVLVGRMDDALLHLNEGISTHSDPADHYGRATDLMNRGMLHALAGRARLAKSDLERCEAIARAAGLPLIVAKSQLNLGYCETLRGDIPAALRAFTLAGQGFAVHAPKLLAVVGIDKARALMQAGLADEAASELDEAIRLLGHARPTYERAEAALTRAQAAVAQQQFGTARSWARRAEQYFLRRGDSSRAAVAVLTRLRADFCTGKRLHRVEAEAEELAVRLRGLGLPNDAETATLLASRAATRRGYLDDARRHLVIGRGTQPVLETALLRRMATAELHLAAGRTGDALRQARSGLALLHEHRGRLGSLDLRTGAAAVASELAAIGLTTAVRQSSPARIFSWAERSRAQAFLMRPVRPPFDAETADAVAELRRLAVVIREAELARRPDVEARRRCARLEHLIRERGWHVGGDGQYHDEATLQDVAHELAAQNAVMVTFMTVDDELLAVVIADGRGGLVRLGDRPAVVEATIRLRTDLDALCGRRHPPALRAVMTNSVTHQLAVLGERLVRPFEKALADRDLVVVPTGPLAGIPWGLLDALRGRPVTVTPSASSWLRGTHAPAGEPSGSGPLLVAGPGLEFAAAEVGKIAGSLPASTVLTGDDATVAATLAHMDNRRIVHFAAHGHHEPGNILFSRLDLADGPLMAYDIGALSSAPEHVVLSSCDTGRSVMRTGDEMLGYAAAFLYSGTKTVVAGVARVADDTAVDVMSCYHELLHRGATPARALAKASLVAPLIPLVSFGS</sequence>
<accession>A0A229TFB2</accession>
<dbReference type="EMBL" id="NMUL01000007">
    <property type="protein sequence ID" value="OXM69823.1"/>
    <property type="molecule type" value="Genomic_DNA"/>
</dbReference>
<keyword evidence="3" id="KW-1185">Reference proteome</keyword>
<comment type="caution">
    <text evidence="2">The sequence shown here is derived from an EMBL/GenBank/DDBJ whole genome shotgun (WGS) entry which is preliminary data.</text>
</comment>
<dbReference type="InterPro" id="IPR024983">
    <property type="entry name" value="CHAT_dom"/>
</dbReference>
<gene>
    <name evidence="2" type="ORF">CF165_07285</name>
</gene>
<organism evidence="2 3">
    <name type="scientific">Amycolatopsis vastitatis</name>
    <dbReference type="NCBI Taxonomy" id="1905142"/>
    <lineage>
        <taxon>Bacteria</taxon>
        <taxon>Bacillati</taxon>
        <taxon>Actinomycetota</taxon>
        <taxon>Actinomycetes</taxon>
        <taxon>Pseudonocardiales</taxon>
        <taxon>Pseudonocardiaceae</taxon>
        <taxon>Amycolatopsis</taxon>
    </lineage>
</organism>
<proteinExistence type="predicted"/>
<dbReference type="SUPFAM" id="SSF48452">
    <property type="entry name" value="TPR-like"/>
    <property type="match status" value="1"/>
</dbReference>
<feature type="domain" description="CHAT" evidence="1">
    <location>
        <begin position="542"/>
        <end position="768"/>
    </location>
</feature>
<reference evidence="3" key="1">
    <citation type="submission" date="2017-07" db="EMBL/GenBank/DDBJ databases">
        <title>Comparative genome mining reveals phylogenetic distribution patterns of secondary metabolites in Amycolatopsis.</title>
        <authorList>
            <person name="Adamek M."/>
            <person name="Alanjary M."/>
            <person name="Sales-Ortells H."/>
            <person name="Goodfellow M."/>
            <person name="Bull A.T."/>
            <person name="Kalinowski J."/>
            <person name="Ziemert N."/>
        </authorList>
    </citation>
    <scope>NUCLEOTIDE SEQUENCE [LARGE SCALE GENOMIC DNA]</scope>
    <source>
        <strain evidence="3">H5</strain>
    </source>
</reference>
<evidence type="ECO:0000313" key="2">
    <source>
        <dbReference type="EMBL" id="OXM69823.1"/>
    </source>
</evidence>
<dbReference type="OrthoDB" id="9761935at2"/>
<dbReference type="Proteomes" id="UP000215199">
    <property type="component" value="Unassembled WGS sequence"/>
</dbReference>
<dbReference type="Gene3D" id="1.25.40.10">
    <property type="entry name" value="Tetratricopeptide repeat domain"/>
    <property type="match status" value="1"/>
</dbReference>
<dbReference type="AlphaFoldDB" id="A0A229TFB2"/>